<dbReference type="InterPro" id="IPR055259">
    <property type="entry name" value="YkvP/CgeB_Glyco_trans-like"/>
</dbReference>
<protein>
    <recommendedName>
        <fullName evidence="1">Spore protein YkvP/CgeB glycosyl transferase-like domain-containing protein</fullName>
    </recommendedName>
</protein>
<accession>A0ABQ1FWD9</accession>
<name>A0ABQ1FWD9_9BACL</name>
<keyword evidence="3" id="KW-1185">Reference proteome</keyword>
<reference evidence="3" key="1">
    <citation type="journal article" date="2019" name="Int. J. Syst. Evol. Microbiol.">
        <title>The Global Catalogue of Microorganisms (GCM) 10K type strain sequencing project: providing services to taxonomists for standard genome sequencing and annotation.</title>
        <authorList>
            <consortium name="The Broad Institute Genomics Platform"/>
            <consortium name="The Broad Institute Genome Sequencing Center for Infectious Disease"/>
            <person name="Wu L."/>
            <person name="Ma J."/>
        </authorList>
    </citation>
    <scope>NUCLEOTIDE SEQUENCE [LARGE SCALE GENOMIC DNA]</scope>
    <source>
        <strain evidence="3">CGMCC 1.15044</strain>
    </source>
</reference>
<gene>
    <name evidence="2" type="ORF">GCM10010917_15950</name>
</gene>
<evidence type="ECO:0000313" key="2">
    <source>
        <dbReference type="EMBL" id="GGA31634.1"/>
    </source>
</evidence>
<dbReference type="Pfam" id="PF13524">
    <property type="entry name" value="Glyco_trans_1_2"/>
    <property type="match status" value="1"/>
</dbReference>
<evidence type="ECO:0000313" key="3">
    <source>
        <dbReference type="Proteomes" id="UP000609323"/>
    </source>
</evidence>
<sequence length="320" mass="37972">MQVNGGWDPLRKLKLLLITRDFSRHMERSFHYFYQELLPYADIALHFEDGDISVILKQLPFKPDFILLNDYRNTHCPRIEGLSRLSIPWGIIMHDLHFDVKGRKTFIQQNQVPVIFTMYRSAFIDRYPEFVSKMRWLPHFAHAPVFRDYHQAKSIDLLLMGFVERKYYPLRYQMLNHFQGRPGFVYHEHPGYLQFPDHTDAWIAENYAKEINRSRIFLSCDSILHYPLRKYFEVLACNTLLLAPCNEDLLALGFEPGKHFVAITEENFREQVDFYSARRNQAIVTKIARQGFEFVHKRHTSAIRAAEFIRMVQSIIHTGS</sequence>
<feature type="domain" description="Spore protein YkvP/CgeB glycosyl transferase-like" evidence="1">
    <location>
        <begin position="201"/>
        <end position="309"/>
    </location>
</feature>
<comment type="caution">
    <text evidence="2">The sequence shown here is derived from an EMBL/GenBank/DDBJ whole genome shotgun (WGS) entry which is preliminary data.</text>
</comment>
<dbReference type="EMBL" id="BMHF01000004">
    <property type="protein sequence ID" value="GGA31634.1"/>
    <property type="molecule type" value="Genomic_DNA"/>
</dbReference>
<organism evidence="2 3">
    <name type="scientific">Paenibacillus physcomitrellae</name>
    <dbReference type="NCBI Taxonomy" id="1619311"/>
    <lineage>
        <taxon>Bacteria</taxon>
        <taxon>Bacillati</taxon>
        <taxon>Bacillota</taxon>
        <taxon>Bacilli</taxon>
        <taxon>Bacillales</taxon>
        <taxon>Paenibacillaceae</taxon>
        <taxon>Paenibacillus</taxon>
    </lineage>
</organism>
<dbReference type="Proteomes" id="UP000609323">
    <property type="component" value="Unassembled WGS sequence"/>
</dbReference>
<proteinExistence type="predicted"/>
<evidence type="ECO:0000259" key="1">
    <source>
        <dbReference type="Pfam" id="PF13524"/>
    </source>
</evidence>